<evidence type="ECO:0000259" key="3">
    <source>
        <dbReference type="Pfam" id="PF23771"/>
    </source>
</evidence>
<gene>
    <name evidence="4" type="ORF">Cba03nite_58990</name>
</gene>
<evidence type="ECO:0000313" key="5">
    <source>
        <dbReference type="Proteomes" id="UP000601223"/>
    </source>
</evidence>
<feature type="domain" description="DUF2786" evidence="2">
    <location>
        <begin position="204"/>
        <end position="243"/>
    </location>
</feature>
<evidence type="ECO:0000313" key="4">
    <source>
        <dbReference type="EMBL" id="GIF84550.1"/>
    </source>
</evidence>
<dbReference type="InterPro" id="IPR024498">
    <property type="entry name" value="DUF2786"/>
</dbReference>
<protein>
    <recommendedName>
        <fullName evidence="6">DUF2786 domain-containing protein</fullName>
    </recommendedName>
</protein>
<feature type="region of interest" description="Disordered" evidence="1">
    <location>
        <begin position="178"/>
        <end position="200"/>
    </location>
</feature>
<feature type="domain" description="DUF7168" evidence="3">
    <location>
        <begin position="272"/>
        <end position="369"/>
    </location>
</feature>
<dbReference type="InterPro" id="IPR055592">
    <property type="entry name" value="DUF7168"/>
</dbReference>
<dbReference type="AlphaFoldDB" id="A0A8J3NKL1"/>
<dbReference type="EMBL" id="BONF01000038">
    <property type="protein sequence ID" value="GIF84550.1"/>
    <property type="molecule type" value="Genomic_DNA"/>
</dbReference>
<dbReference type="Proteomes" id="UP000601223">
    <property type="component" value="Unassembled WGS sequence"/>
</dbReference>
<reference evidence="4 5" key="1">
    <citation type="submission" date="2021-01" db="EMBL/GenBank/DDBJ databases">
        <title>Whole genome shotgun sequence of Catellatospora bangladeshensis NBRC 107357.</title>
        <authorList>
            <person name="Komaki H."/>
            <person name="Tamura T."/>
        </authorList>
    </citation>
    <scope>NUCLEOTIDE SEQUENCE [LARGE SCALE GENOMIC DNA]</scope>
    <source>
        <strain evidence="4 5">NBRC 107357</strain>
    </source>
</reference>
<evidence type="ECO:0000256" key="1">
    <source>
        <dbReference type="SAM" id="MobiDB-lite"/>
    </source>
</evidence>
<sequence>MTAATTPSTDGAAAHRRYADRMFAEVLVALRHRDQRGFRRACDDVYASTLDSGAVGAAALHAAELAVQHAWDLNWQPAELDHALRRFAAKVKAPAAVTAWMTRLLSDASAGRMRAHAPETVTARWHSQLEVLEAAVWWGADEEHLAGFGQRHGLDRLKVLGGAFELMRWIHHELPRLEKAGHAPGSPVPPRRTASRATQAADQRMLDRIRALLAKAESTGFPEEAEAFTAKAQQLMARHSIDHALLDATAGGGDGPDTRRIVIANPYEGPKALLLQVVAKANNCRAVNFKEYGLSTMVGFETDLDAVELLYTSLLVQAVRAMTAANARPDRYGRNDVRSFRQAFLSAYADRIGERLAEAAEEGHAEAAAGTDLVPVLAARTEAVTTAFDELFPNRTTGTARIGNLAGWASGRAAADRADLAARAPLPRTGRAG</sequence>
<proteinExistence type="predicted"/>
<accession>A0A8J3NKL1</accession>
<dbReference type="Pfam" id="PF10979">
    <property type="entry name" value="DUF2786"/>
    <property type="match status" value="1"/>
</dbReference>
<comment type="caution">
    <text evidence="4">The sequence shown here is derived from an EMBL/GenBank/DDBJ whole genome shotgun (WGS) entry which is preliminary data.</text>
</comment>
<keyword evidence="5" id="KW-1185">Reference proteome</keyword>
<organism evidence="4 5">
    <name type="scientific">Catellatospora bangladeshensis</name>
    <dbReference type="NCBI Taxonomy" id="310355"/>
    <lineage>
        <taxon>Bacteria</taxon>
        <taxon>Bacillati</taxon>
        <taxon>Actinomycetota</taxon>
        <taxon>Actinomycetes</taxon>
        <taxon>Micromonosporales</taxon>
        <taxon>Micromonosporaceae</taxon>
        <taxon>Catellatospora</taxon>
    </lineage>
</organism>
<dbReference type="RefSeq" id="WP_203752975.1">
    <property type="nucleotide sequence ID" value="NZ_BONF01000038.1"/>
</dbReference>
<name>A0A8J3NKL1_9ACTN</name>
<evidence type="ECO:0008006" key="6">
    <source>
        <dbReference type="Google" id="ProtNLM"/>
    </source>
</evidence>
<dbReference type="Pfam" id="PF23771">
    <property type="entry name" value="DUF7168"/>
    <property type="match status" value="1"/>
</dbReference>
<evidence type="ECO:0000259" key="2">
    <source>
        <dbReference type="Pfam" id="PF10979"/>
    </source>
</evidence>